<feature type="transmembrane region" description="Helical" evidence="1">
    <location>
        <begin position="43"/>
        <end position="63"/>
    </location>
</feature>
<keyword evidence="1" id="KW-0812">Transmembrane</keyword>
<accession>A0A1I6S934</accession>
<dbReference type="RefSeq" id="WP_093915962.1">
    <property type="nucleotide sequence ID" value="NZ_FPAJ01000002.1"/>
</dbReference>
<keyword evidence="3" id="KW-1185">Reference proteome</keyword>
<dbReference type="AlphaFoldDB" id="A0A1I6S934"/>
<dbReference type="InterPro" id="IPR020308">
    <property type="entry name" value="Uncharacterised_Ynq1"/>
</dbReference>
<reference evidence="3" key="1">
    <citation type="submission" date="2016-10" db="EMBL/GenBank/DDBJ databases">
        <authorList>
            <person name="Varghese N."/>
            <person name="Submissions S."/>
        </authorList>
    </citation>
    <scope>NUCLEOTIDE SEQUENCE [LARGE SCALE GENOMIC DNA]</scope>
    <source>
        <strain evidence="3">DSM 23422</strain>
    </source>
</reference>
<dbReference type="Pfam" id="PF17272">
    <property type="entry name" value="DUF5337"/>
    <property type="match status" value="1"/>
</dbReference>
<keyword evidence="1" id="KW-0472">Membrane</keyword>
<keyword evidence="1" id="KW-1133">Transmembrane helix</keyword>
<organism evidence="2 3">
    <name type="scientific">Sulfitobacter marinus</name>
    <dbReference type="NCBI Taxonomy" id="394264"/>
    <lineage>
        <taxon>Bacteria</taxon>
        <taxon>Pseudomonadati</taxon>
        <taxon>Pseudomonadota</taxon>
        <taxon>Alphaproteobacteria</taxon>
        <taxon>Rhodobacterales</taxon>
        <taxon>Roseobacteraceae</taxon>
        <taxon>Sulfitobacter</taxon>
    </lineage>
</organism>
<evidence type="ECO:0000313" key="2">
    <source>
        <dbReference type="EMBL" id="SFS73380.1"/>
    </source>
</evidence>
<protein>
    <submittedName>
        <fullName evidence="2">Uncharacterized protein</fullName>
    </submittedName>
</protein>
<evidence type="ECO:0000313" key="3">
    <source>
        <dbReference type="Proteomes" id="UP000199239"/>
    </source>
</evidence>
<gene>
    <name evidence="2" type="ORF">SAMN04488040_1794</name>
</gene>
<name>A0A1I6S934_9RHOB</name>
<dbReference type="STRING" id="394264.SAMN04488040_1794"/>
<dbReference type="EMBL" id="FPAJ01000002">
    <property type="protein sequence ID" value="SFS73380.1"/>
    <property type="molecule type" value="Genomic_DNA"/>
</dbReference>
<dbReference type="Proteomes" id="UP000199239">
    <property type="component" value="Unassembled WGS sequence"/>
</dbReference>
<feature type="transmembrane region" description="Helical" evidence="1">
    <location>
        <begin position="16"/>
        <end position="37"/>
    </location>
</feature>
<sequence length="75" mass="8335">MTEEENIALARKGRMVALVIAGTMLLWIAVQWIAPYFGLPGRYALLFDFAALAALIWAMVNVYQMRKARMASGDG</sequence>
<evidence type="ECO:0000256" key="1">
    <source>
        <dbReference type="SAM" id="Phobius"/>
    </source>
</evidence>
<proteinExistence type="predicted"/>
<dbReference type="OrthoDB" id="7658896at2"/>